<sequence>MNEAKKTFSFADYSNHQSQYIFKDIIVQTFTSNEDLFSILASLNNHLIKLNTTDPKPIYSNCLSIFDFDKLFAEVKMPTTKLNAQDLPLSFSQRWHLKNAYKKAVKSHAWELSKNEKMYDQIHDQLNKYIEVFLEMTKYVAVA</sequence>
<organism evidence="1 2">
    <name type="scientific">Mycoplasmoides fastidiosum</name>
    <dbReference type="NCBI Taxonomy" id="92758"/>
    <lineage>
        <taxon>Bacteria</taxon>
        <taxon>Bacillati</taxon>
        <taxon>Mycoplasmatota</taxon>
        <taxon>Mycoplasmoidales</taxon>
        <taxon>Mycoplasmoidaceae</taxon>
        <taxon>Mycoplasmoides</taxon>
    </lineage>
</organism>
<evidence type="ECO:0000313" key="2">
    <source>
        <dbReference type="Proteomes" id="UP001240643"/>
    </source>
</evidence>
<reference evidence="1" key="1">
    <citation type="submission" date="2023-07" db="EMBL/GenBank/DDBJ databases">
        <title>Genomic Encyclopedia of Type Strains, Phase IV (KMG-IV): sequencing the most valuable type-strain genomes for metagenomic binning, comparative biology and taxonomic classification.</title>
        <authorList>
            <person name="Goeker M."/>
        </authorList>
    </citation>
    <scope>NUCLEOTIDE SEQUENCE [LARGE SCALE GENOMIC DNA]</scope>
    <source>
        <strain evidence="1">DSM 21204</strain>
    </source>
</reference>
<evidence type="ECO:0000313" key="1">
    <source>
        <dbReference type="EMBL" id="MDQ0513933.1"/>
    </source>
</evidence>
<dbReference type="RefSeq" id="WP_256547373.1">
    <property type="nucleotide sequence ID" value="NZ_CP101809.1"/>
</dbReference>
<dbReference type="EMBL" id="JAUSWO010000001">
    <property type="protein sequence ID" value="MDQ0513933.1"/>
    <property type="molecule type" value="Genomic_DNA"/>
</dbReference>
<comment type="caution">
    <text evidence="1">The sequence shown here is derived from an EMBL/GenBank/DDBJ whole genome shotgun (WGS) entry which is preliminary data.</text>
</comment>
<name>A0ABU0LZ14_9BACT</name>
<keyword evidence="2" id="KW-1185">Reference proteome</keyword>
<gene>
    <name evidence="1" type="ORF">J2Z62_000371</name>
</gene>
<proteinExistence type="predicted"/>
<dbReference type="Proteomes" id="UP001240643">
    <property type="component" value="Unassembled WGS sequence"/>
</dbReference>
<accession>A0ABU0LZ14</accession>
<protein>
    <submittedName>
        <fullName evidence="1">Uncharacterized protein</fullName>
    </submittedName>
</protein>